<dbReference type="KEGG" id="lsd:EMK97_08205"/>
<evidence type="ECO:0000313" key="3">
    <source>
        <dbReference type="EMBL" id="QBG37768.1"/>
    </source>
</evidence>
<dbReference type="SUPFAM" id="SSF56988">
    <property type="entry name" value="Anthrax protective antigen"/>
    <property type="match status" value="1"/>
</dbReference>
<keyword evidence="1" id="KW-0732">Signal</keyword>
<dbReference type="OrthoDB" id="9785394at2"/>
<evidence type="ECO:0000256" key="1">
    <source>
        <dbReference type="SAM" id="SignalP"/>
    </source>
</evidence>
<dbReference type="InterPro" id="IPR011658">
    <property type="entry name" value="PA14_dom"/>
</dbReference>
<gene>
    <name evidence="3" type="ORF">EMK97_08205</name>
</gene>
<evidence type="ECO:0000259" key="2">
    <source>
        <dbReference type="PROSITE" id="PS51820"/>
    </source>
</evidence>
<dbReference type="Proteomes" id="UP000290244">
    <property type="component" value="Chromosome"/>
</dbReference>
<dbReference type="InterPro" id="IPR037524">
    <property type="entry name" value="PA14/GLEYA"/>
</dbReference>
<dbReference type="Gene3D" id="3.90.182.10">
    <property type="entry name" value="Toxin - Anthrax Protective Antigen,domain 1"/>
    <property type="match status" value="1"/>
</dbReference>
<protein>
    <submittedName>
        <fullName evidence="3">PEP-CTERM sorting domain-containing protein</fullName>
    </submittedName>
</protein>
<dbReference type="Pfam" id="PF07589">
    <property type="entry name" value="PEP-CTERM"/>
    <property type="match status" value="1"/>
</dbReference>
<sequence>MRIKMKFVGLKVVAATALIALSSFANASLLLVEQYDDFWSTDVNQLISYANNNNASSSAYWGEIDFTDDPRGFAGDIPGSNPWPSAANAGASGTGHALNQTFFARITGEFLTTVADNYFFRTFNDDGVFVYIDGELVINDPSLHAERRFEGSKSLAAGTHSIEVYFFENGGEASLELSVANSSRIFTHFNDVNSPVSLTAKIPEPTTLAIFSLGLLGLAARTRKSK</sequence>
<keyword evidence="4" id="KW-1185">Reference proteome</keyword>
<organism evidence="3 4">
    <name type="scientific">Litorilituus sediminis</name>
    <dbReference type="NCBI Taxonomy" id="718192"/>
    <lineage>
        <taxon>Bacteria</taxon>
        <taxon>Pseudomonadati</taxon>
        <taxon>Pseudomonadota</taxon>
        <taxon>Gammaproteobacteria</taxon>
        <taxon>Alteromonadales</taxon>
        <taxon>Colwelliaceae</taxon>
        <taxon>Litorilituus</taxon>
    </lineage>
</organism>
<dbReference type="EMBL" id="CP034759">
    <property type="protein sequence ID" value="QBG37768.1"/>
    <property type="molecule type" value="Genomic_DNA"/>
</dbReference>
<reference evidence="3 4" key="1">
    <citation type="submission" date="2018-12" db="EMBL/GenBank/DDBJ databases">
        <title>Complete genome of Litorilituus sediminis.</title>
        <authorList>
            <person name="Liu A."/>
            <person name="Rong J."/>
        </authorList>
    </citation>
    <scope>NUCLEOTIDE SEQUENCE [LARGE SCALE GENOMIC DNA]</scope>
    <source>
        <strain evidence="3 4">JCM 17549</strain>
    </source>
</reference>
<dbReference type="Pfam" id="PF07691">
    <property type="entry name" value="PA14"/>
    <property type="match status" value="1"/>
</dbReference>
<feature type="domain" description="PA14" evidence="2">
    <location>
        <begin position="51"/>
        <end position="196"/>
    </location>
</feature>
<name>A0A4P6P9C6_9GAMM</name>
<proteinExistence type="predicted"/>
<dbReference type="InterPro" id="IPR013424">
    <property type="entry name" value="Ice-binding_C"/>
</dbReference>
<accession>A0A4P6P9C6</accession>
<feature type="chain" id="PRO_5020905600" evidence="1">
    <location>
        <begin position="28"/>
        <end position="226"/>
    </location>
</feature>
<evidence type="ECO:0000313" key="4">
    <source>
        <dbReference type="Proteomes" id="UP000290244"/>
    </source>
</evidence>
<dbReference type="SMART" id="SM00758">
    <property type="entry name" value="PA14"/>
    <property type="match status" value="1"/>
</dbReference>
<dbReference type="AlphaFoldDB" id="A0A4P6P9C6"/>
<feature type="signal peptide" evidence="1">
    <location>
        <begin position="1"/>
        <end position="27"/>
    </location>
</feature>
<dbReference type="NCBIfam" id="TIGR02595">
    <property type="entry name" value="PEP_CTERM"/>
    <property type="match status" value="1"/>
</dbReference>
<dbReference type="PROSITE" id="PS51820">
    <property type="entry name" value="PA14"/>
    <property type="match status" value="1"/>
</dbReference>